<keyword evidence="5" id="KW-1185">Reference proteome</keyword>
<keyword evidence="2" id="KW-0378">Hydrolase</keyword>
<dbReference type="GO" id="GO:0012505">
    <property type="term" value="C:endomembrane system"/>
    <property type="evidence" value="ECO:0007669"/>
    <property type="project" value="UniProtKB-SubCell"/>
</dbReference>
<accession>A0A183PTV0</accession>
<evidence type="ECO:0000313" key="5">
    <source>
        <dbReference type="Proteomes" id="UP000269396"/>
    </source>
</evidence>
<dbReference type="AlphaFoldDB" id="A0A183PTV0"/>
<dbReference type="PANTHER" id="PTHR45738">
    <property type="entry name" value="POLYPHOSPHOINOSITIDE PHOSPHATASE"/>
    <property type="match status" value="1"/>
</dbReference>
<comment type="subcellular location">
    <subcellularLocation>
        <location evidence="1">Endomembrane system</location>
    </subcellularLocation>
</comment>
<dbReference type="InterPro" id="IPR043573">
    <property type="entry name" value="Fig4-like"/>
</dbReference>
<keyword evidence="3" id="KW-0472">Membrane</keyword>
<evidence type="ECO:0000256" key="2">
    <source>
        <dbReference type="ARBA" id="ARBA00022801"/>
    </source>
</evidence>
<dbReference type="GO" id="GO:0046856">
    <property type="term" value="P:phosphatidylinositol dephosphorylation"/>
    <property type="evidence" value="ECO:0007669"/>
    <property type="project" value="InterPro"/>
</dbReference>
<evidence type="ECO:0000256" key="1">
    <source>
        <dbReference type="ARBA" id="ARBA00004308"/>
    </source>
</evidence>
<sequence length="202" mass="23198">MGLHFSSLLKRHGSPVIVLNLMKKREKRQFETILSDRFERGITYLSQFLPSRILQPSDSLNTLFIETIDSSPPIMYIGFDIARVQKMKRTVVLNKLQPIIDNCQCGIIRVNCVDCLDRTNTAQFVIGRVVLAYQLYGLGFLAEPDFMDNSQIDRLLQDLYDEHGDTLALQYGGSQLVHNINTYRKVKKLSSHSRDFVQTLSR</sequence>
<evidence type="ECO:0000313" key="4">
    <source>
        <dbReference type="EMBL" id="VDP75170.1"/>
    </source>
</evidence>
<name>A0A183PTV0_9TREM</name>
<gene>
    <name evidence="4" type="ORF">SMTD_LOCUS17786</name>
</gene>
<dbReference type="PROSITE" id="PS50275">
    <property type="entry name" value="SAC"/>
    <property type="match status" value="1"/>
</dbReference>
<dbReference type="Proteomes" id="UP000269396">
    <property type="component" value="Unassembled WGS sequence"/>
</dbReference>
<dbReference type="InterPro" id="IPR002013">
    <property type="entry name" value="SAC_dom"/>
</dbReference>
<dbReference type="EMBL" id="UZAL01039273">
    <property type="protein sequence ID" value="VDP75170.1"/>
    <property type="molecule type" value="Genomic_DNA"/>
</dbReference>
<evidence type="ECO:0000256" key="3">
    <source>
        <dbReference type="ARBA" id="ARBA00023136"/>
    </source>
</evidence>
<dbReference type="GO" id="GO:0043813">
    <property type="term" value="F:phosphatidylinositol-3,5-bisphosphate 5-phosphatase activity"/>
    <property type="evidence" value="ECO:0007669"/>
    <property type="project" value="InterPro"/>
</dbReference>
<organism evidence="4 5">
    <name type="scientific">Schistosoma mattheei</name>
    <dbReference type="NCBI Taxonomy" id="31246"/>
    <lineage>
        <taxon>Eukaryota</taxon>
        <taxon>Metazoa</taxon>
        <taxon>Spiralia</taxon>
        <taxon>Lophotrochozoa</taxon>
        <taxon>Platyhelminthes</taxon>
        <taxon>Trematoda</taxon>
        <taxon>Digenea</taxon>
        <taxon>Strigeidida</taxon>
        <taxon>Schistosomatoidea</taxon>
        <taxon>Schistosomatidae</taxon>
        <taxon>Schistosoma</taxon>
    </lineage>
</organism>
<reference evidence="4 5" key="1">
    <citation type="submission" date="2018-11" db="EMBL/GenBank/DDBJ databases">
        <authorList>
            <consortium name="Pathogen Informatics"/>
        </authorList>
    </citation>
    <scope>NUCLEOTIDE SEQUENCE [LARGE SCALE GENOMIC DNA]</scope>
    <source>
        <strain>Denwood</strain>
        <strain evidence="5">Zambia</strain>
    </source>
</reference>
<protein>
    <submittedName>
        <fullName evidence="4">Uncharacterized protein</fullName>
    </submittedName>
</protein>
<dbReference type="PANTHER" id="PTHR45738:SF5">
    <property type="entry name" value="POLYPHOSPHOINOSITIDE PHOSPHATASE"/>
    <property type="match status" value="1"/>
</dbReference>
<proteinExistence type="predicted"/>
<dbReference type="STRING" id="31246.A0A183PTV0"/>